<name>S8DIZ0_FOMSC</name>
<feature type="domain" description="GST N-terminal" evidence="1">
    <location>
        <begin position="15"/>
        <end position="104"/>
    </location>
</feature>
<dbReference type="Gene3D" id="1.20.1050.10">
    <property type="match status" value="1"/>
</dbReference>
<dbReference type="InterPro" id="IPR054416">
    <property type="entry name" value="GST_UstS-like_C"/>
</dbReference>
<accession>S8DIZ0</accession>
<dbReference type="AlphaFoldDB" id="S8DIZ0"/>
<reference evidence="2 3" key="1">
    <citation type="journal article" date="2012" name="Science">
        <title>The Paleozoic origin of enzymatic lignin decomposition reconstructed from 31 fungal genomes.</title>
        <authorList>
            <person name="Floudas D."/>
            <person name="Binder M."/>
            <person name="Riley R."/>
            <person name="Barry K."/>
            <person name="Blanchette R.A."/>
            <person name="Henrissat B."/>
            <person name="Martinez A.T."/>
            <person name="Otillar R."/>
            <person name="Spatafora J.W."/>
            <person name="Yadav J.S."/>
            <person name="Aerts A."/>
            <person name="Benoit I."/>
            <person name="Boyd A."/>
            <person name="Carlson A."/>
            <person name="Copeland A."/>
            <person name="Coutinho P.M."/>
            <person name="de Vries R.P."/>
            <person name="Ferreira P."/>
            <person name="Findley K."/>
            <person name="Foster B."/>
            <person name="Gaskell J."/>
            <person name="Glotzer D."/>
            <person name="Gorecki P."/>
            <person name="Heitman J."/>
            <person name="Hesse C."/>
            <person name="Hori C."/>
            <person name="Igarashi K."/>
            <person name="Jurgens J.A."/>
            <person name="Kallen N."/>
            <person name="Kersten P."/>
            <person name="Kohler A."/>
            <person name="Kuees U."/>
            <person name="Kumar T.K.A."/>
            <person name="Kuo A."/>
            <person name="LaButti K."/>
            <person name="Larrondo L.F."/>
            <person name="Lindquist E."/>
            <person name="Ling A."/>
            <person name="Lombard V."/>
            <person name="Lucas S."/>
            <person name="Lundell T."/>
            <person name="Martin R."/>
            <person name="McLaughlin D.J."/>
            <person name="Morgenstern I."/>
            <person name="Morin E."/>
            <person name="Murat C."/>
            <person name="Nagy L.G."/>
            <person name="Nolan M."/>
            <person name="Ohm R.A."/>
            <person name="Patyshakuliyeva A."/>
            <person name="Rokas A."/>
            <person name="Ruiz-Duenas F.J."/>
            <person name="Sabat G."/>
            <person name="Salamov A."/>
            <person name="Samejima M."/>
            <person name="Schmutz J."/>
            <person name="Slot J.C."/>
            <person name="St John F."/>
            <person name="Stenlid J."/>
            <person name="Sun H."/>
            <person name="Sun S."/>
            <person name="Syed K."/>
            <person name="Tsang A."/>
            <person name="Wiebenga A."/>
            <person name="Young D."/>
            <person name="Pisabarro A."/>
            <person name="Eastwood D.C."/>
            <person name="Martin F."/>
            <person name="Cullen D."/>
            <person name="Grigoriev I.V."/>
            <person name="Hibbett D.S."/>
        </authorList>
    </citation>
    <scope>NUCLEOTIDE SEQUENCE</scope>
    <source>
        <strain evidence="3">FP-58527</strain>
    </source>
</reference>
<dbReference type="Pfam" id="PF22041">
    <property type="entry name" value="GST_C_7"/>
    <property type="match status" value="1"/>
</dbReference>
<dbReference type="Proteomes" id="UP000015241">
    <property type="component" value="Unassembled WGS sequence"/>
</dbReference>
<proteinExistence type="predicted"/>
<dbReference type="EMBL" id="KE504267">
    <property type="protein sequence ID" value="EPS93571.1"/>
    <property type="molecule type" value="Genomic_DNA"/>
</dbReference>
<gene>
    <name evidence="2" type="ORF">FOMPIDRAFT_1135907</name>
</gene>
<evidence type="ECO:0000259" key="1">
    <source>
        <dbReference type="PROSITE" id="PS50404"/>
    </source>
</evidence>
<dbReference type="InParanoid" id="S8DIZ0"/>
<dbReference type="InterPro" id="IPR036249">
    <property type="entry name" value="Thioredoxin-like_sf"/>
</dbReference>
<keyword evidence="3" id="KW-1185">Reference proteome</keyword>
<evidence type="ECO:0000313" key="3">
    <source>
        <dbReference type="Proteomes" id="UP000015241"/>
    </source>
</evidence>
<dbReference type="Gene3D" id="3.40.30.10">
    <property type="entry name" value="Glutaredoxin"/>
    <property type="match status" value="1"/>
</dbReference>
<dbReference type="STRING" id="743788.S8DIZ0"/>
<organism evidence="2 3">
    <name type="scientific">Fomitopsis schrenkii</name>
    <name type="common">Brown rot fungus</name>
    <dbReference type="NCBI Taxonomy" id="2126942"/>
    <lineage>
        <taxon>Eukaryota</taxon>
        <taxon>Fungi</taxon>
        <taxon>Dikarya</taxon>
        <taxon>Basidiomycota</taxon>
        <taxon>Agaricomycotina</taxon>
        <taxon>Agaricomycetes</taxon>
        <taxon>Polyporales</taxon>
        <taxon>Fomitopsis</taxon>
    </lineage>
</organism>
<dbReference type="OrthoDB" id="4951845at2759"/>
<dbReference type="SUPFAM" id="SSF52833">
    <property type="entry name" value="Thioredoxin-like"/>
    <property type="match status" value="1"/>
</dbReference>
<sequence>MSALPDTDVIILYDIPSSLPHNAWSPNTWKTRYLLNLKGLPYRTQWIEYPDIADHLKSFGVPPTEPGTLTPYTLPAIYDPKTKRVVAESSKIAAYLDNTYPATPSVMPKETRAFHAAFQHTFNANVVAAIAPLFLPRQLPLLNPVSQPYFRRTREQMFGVPVEEICPPSQWAAQWAEIERAFGLLHGFMEGVGDGRLTFLGRDSEGGRPRVAHADLVVAGWLLWMQFVTGKESEEWKAVERWHDGRWKKLLVLLEPYFDYSK</sequence>
<dbReference type="PROSITE" id="PS50404">
    <property type="entry name" value="GST_NTER"/>
    <property type="match status" value="1"/>
</dbReference>
<dbReference type="InterPro" id="IPR004045">
    <property type="entry name" value="Glutathione_S-Trfase_N"/>
</dbReference>
<dbReference type="Pfam" id="PF13409">
    <property type="entry name" value="GST_N_2"/>
    <property type="match status" value="1"/>
</dbReference>
<dbReference type="eggNOG" id="ENOG502QQN3">
    <property type="taxonomic scope" value="Eukaryota"/>
</dbReference>
<evidence type="ECO:0000313" key="2">
    <source>
        <dbReference type="EMBL" id="EPS93571.1"/>
    </source>
</evidence>
<protein>
    <recommendedName>
        <fullName evidence="1">GST N-terminal domain-containing protein</fullName>
    </recommendedName>
</protein>
<dbReference type="HOGENOM" id="CLU_011226_4_0_1"/>